<evidence type="ECO:0000256" key="5">
    <source>
        <dbReference type="ARBA" id="ARBA00029433"/>
    </source>
</evidence>
<evidence type="ECO:0000313" key="18">
    <source>
        <dbReference type="Proteomes" id="UP000516480"/>
    </source>
</evidence>
<name>A0A0Z0AEE8_PLABE</name>
<protein>
    <submittedName>
        <fullName evidence="9">Vacuolar protein sorting-associated protein 18, putative</fullName>
    </submittedName>
</protein>
<evidence type="ECO:0000313" key="16">
    <source>
        <dbReference type="Proteomes" id="UP000219974"/>
    </source>
</evidence>
<evidence type="ECO:0000313" key="14">
    <source>
        <dbReference type="Proteomes" id="UP000069549"/>
    </source>
</evidence>
<evidence type="ECO:0000256" key="3">
    <source>
        <dbReference type="ARBA" id="ARBA00022833"/>
    </source>
</evidence>
<sequence length="1471" mass="174833">MNKQDKQFVLKLFKIKNGDINLLKNRITHFSINNKCIHIVFCNNTLIKYYVEENELSYIDFYSKKASNNKAEIRSIFFDNNCYHGFICLANKEYVYIHFENNIVQNLAKLKKYNISSLCFNDYSDIKNAHSFLIATKDGEIIEMSINNKTKNYKDHEVIYSNNKLVILDINMIDIDLHHSRNNNELLRIIYFTTCNSLHEISYTIKNCKNNNNDNNNNSEKLETNTNDIKTPTKNITSNNLVDETKVYECSVDSLISILKIEKIRNKNYLFWVNGSCVFISKINNYKKKKNVKYNIKHNKHIKNKIETYFYDTDDSISNSTLSSGSDGDINIVSLTENSENDQIIKKGRKKTQEIQNKKKIQRNNYHDNKYTQFGNINDNSEDIDDYAHDDDCSNITENMLNLKFYLNNNYVIVNFLDIGIYTNENLKSFAFVKSFYESIYNSKPNRICYNSNENGKDNEKDDINENRKDGENNEPNASNNEFANNYSNYNNNIYVIVDMCVNDLYIFILLEEKLIIINNVNFKKVYEQILSTETYGHAIKIMKDKLDNQIWICTSKHIFKILINKNKNDMFYLKKKKYIQKMFETNNHNDQIKMKKYLIRNNKYDIDQYKYTNISTEDMLISFLHKKQYFVIANFLYNNIHCYNNIIRVSLFIWLIHLYVYSIYLYYYLYRTVSLTYSAKKSIQSIENDANPDVDDISEECTSDTYEKHNKELTNSIQLSSTEEEGWTTWLEEWASDSENILSDNTNTSSSTIKKLSKINNKRCNIENDDCENKDSKIEHDQINNKKNQLPQSSIGSISNDIEESKKKANALSYIKEVDKIVNKSNATKQIDALREKSHIYKNNKNSFLLFFETLVNKEERHENKYNFDISILKKVNIKSLTKSENFYIFLKFYKMKNVEIFNFLKCQKSLLVSDIERYKKKYTLLNNNNKNDISHHKNHVKIKQKLYKSIYSYKCLEVCIYLIILLKHFKSFYQLNEVILEIFQNFNCINFLLLYKYICNDYTYIVNYYINNNKFNLLLNIITIFPQNFLLEVLQEHSFILYLHAPQKYVELLIFYDNLIEDYTNIIICMFIVTYFFKKKKKNENIPQGKEITSEINDNAENIPKEMTSNYGLDNQMHHNHIQDIYDKRTNECIKYLEHIANKLIKESSEEKKENYIYTFECIWKNNHIINCLLILYIENDKDEQIKDLLDRLKNSAIHFDYLFIIRFLKEKKKDNFIPHIYILMKYFEEAVDKSLELNDYDAAKNAVLVCEDEEEKKKLFLKIIKHISKNLNNENLKEIINLIRDSHSILNLHDILPYINENTFIECLKTDICSLLDVYNIKIKAKKEEIKDNLRTINLLNNDIKDIKKKYVILNKHDICYICKKNIYYKKFYVFSCNHYFHSVCSLNLYINHKSKKNLFHFYSILTNYKNAIASQNEHDILLYETKINEILTEECFICGSFSINSITKSFISQSEYDLADSWAISNE</sequence>
<feature type="compositionally biased region" description="Basic and acidic residues" evidence="6">
    <location>
        <begin position="455"/>
        <end position="472"/>
    </location>
</feature>
<dbReference type="Proteomes" id="UP000219974">
    <property type="component" value="Chromosome 14"/>
</dbReference>
<organism evidence="9 14">
    <name type="scientific">Plasmodium berghei</name>
    <dbReference type="NCBI Taxonomy" id="5821"/>
    <lineage>
        <taxon>Eukaryota</taxon>
        <taxon>Sar</taxon>
        <taxon>Alveolata</taxon>
        <taxon>Apicomplexa</taxon>
        <taxon>Aconoidasida</taxon>
        <taxon>Haemosporida</taxon>
        <taxon>Plasmodiidae</taxon>
        <taxon>Plasmodium</taxon>
        <taxon>Plasmodium (Vinckeia)</taxon>
    </lineage>
</organism>
<comment type="subcellular location">
    <subcellularLocation>
        <location evidence="5">Endomembrane system</location>
        <topology evidence="5">Peripheral membrane protein</topology>
        <orientation evidence="5">Cytoplasmic side</orientation>
    </subcellularLocation>
</comment>
<evidence type="ECO:0000313" key="11">
    <source>
        <dbReference type="EMBL" id="SCN28252.1"/>
    </source>
</evidence>
<dbReference type="Proteomes" id="UP000516480">
    <property type="component" value="Chromosome 14"/>
</dbReference>
<evidence type="ECO:0000313" key="17">
    <source>
        <dbReference type="Proteomes" id="UP000220214"/>
    </source>
</evidence>
<keyword evidence="1" id="KW-0479">Metal-binding</keyword>
<dbReference type="GO" id="GO:0030674">
    <property type="term" value="F:protein-macromolecule adaptor activity"/>
    <property type="evidence" value="ECO:0007669"/>
    <property type="project" value="TreeGrafter"/>
</dbReference>
<evidence type="ECO:0000313" key="13">
    <source>
        <dbReference type="EMBL" id="SCO64008.1"/>
    </source>
</evidence>
<dbReference type="GO" id="GO:0006904">
    <property type="term" value="P:vesicle docking involved in exocytosis"/>
    <property type="evidence" value="ECO:0007669"/>
    <property type="project" value="TreeGrafter"/>
</dbReference>
<dbReference type="Proteomes" id="UP000069549">
    <property type="component" value="Chromosome 14"/>
</dbReference>
<reference evidence="9 14" key="1">
    <citation type="submission" date="2016-02" db="EMBL/GenBank/DDBJ databases">
        <authorList>
            <consortium name="Pathogen Informatics"/>
        </authorList>
    </citation>
    <scope>NUCLEOTIDE SEQUENCE [LARGE SCALE GENOMIC DNA]</scope>
    <source>
        <strain evidence="9 14">K173</strain>
        <strain evidence="10 18">NK65 ny</strain>
        <strain evidence="11 17">NK65e</strain>
        <strain evidence="13 15">SP11 Antwerpcl1</strain>
        <strain evidence="12 16">SP11 RLL</strain>
    </source>
</reference>
<keyword evidence="2" id="KW-0863">Zinc-finger</keyword>
<feature type="domain" description="Pep3/Vps18 RING C-terminal" evidence="8">
    <location>
        <begin position="1361"/>
        <end position="1448"/>
    </location>
</feature>
<evidence type="ECO:0000256" key="6">
    <source>
        <dbReference type="SAM" id="MobiDB-lite"/>
    </source>
</evidence>
<dbReference type="EMBL" id="LT608278">
    <property type="protein sequence ID" value="SCO62450.1"/>
    <property type="molecule type" value="Genomic_DNA"/>
</dbReference>
<dbReference type="Proteomes" id="UP000220214">
    <property type="component" value="Chromosome 14"/>
</dbReference>
<keyword evidence="4" id="KW-0472">Membrane</keyword>
<dbReference type="GO" id="GO:0048284">
    <property type="term" value="P:organelle fusion"/>
    <property type="evidence" value="ECO:0007669"/>
    <property type="project" value="TreeGrafter"/>
</dbReference>
<proteinExistence type="predicted"/>
<dbReference type="OrthoDB" id="1845386at2759"/>
<evidence type="ECO:0000313" key="10">
    <source>
        <dbReference type="EMBL" id="SCM26050.1"/>
    </source>
</evidence>
<evidence type="ECO:0000256" key="2">
    <source>
        <dbReference type="ARBA" id="ARBA00022771"/>
    </source>
</evidence>
<dbReference type="InterPro" id="IPR007810">
    <property type="entry name" value="Pep3/Vps18_beta-prop"/>
</dbReference>
<evidence type="ECO:0000313" key="9">
    <source>
        <dbReference type="EMBL" id="CXJ11994.1"/>
    </source>
</evidence>
<evidence type="ECO:0000259" key="7">
    <source>
        <dbReference type="Pfam" id="PF05131"/>
    </source>
</evidence>
<accession>A0A0Z0AEE8</accession>
<dbReference type="PANTHER" id="PTHR23323:SF26">
    <property type="entry name" value="VACUOLAR PROTEIN SORTING-ASSOCIATED PROTEIN 18 HOMOLOG"/>
    <property type="match status" value="1"/>
</dbReference>
<dbReference type="EMBL" id="LT608262">
    <property type="protein sequence ID" value="SCO64008.1"/>
    <property type="molecule type" value="Genomic_DNA"/>
</dbReference>
<evidence type="ECO:0000259" key="8">
    <source>
        <dbReference type="Pfam" id="PF26148"/>
    </source>
</evidence>
<dbReference type="PANTHER" id="PTHR23323">
    <property type="entry name" value="VACUOLAR PROTEIN SORTING-ASSOCIATED PROTEIN"/>
    <property type="match status" value="1"/>
</dbReference>
<dbReference type="Pfam" id="PF05131">
    <property type="entry name" value="Pep3_Vps18"/>
    <property type="match status" value="2"/>
</dbReference>
<keyword evidence="3" id="KW-0862">Zinc</keyword>
<dbReference type="GO" id="GO:0030897">
    <property type="term" value="C:HOPS complex"/>
    <property type="evidence" value="ECO:0007669"/>
    <property type="project" value="TreeGrafter"/>
</dbReference>
<evidence type="ECO:0000313" key="15">
    <source>
        <dbReference type="Proteomes" id="UP000219860"/>
    </source>
</evidence>
<feature type="domain" description="Pep3/Vps18 beta-propeller" evidence="7">
    <location>
        <begin position="13"/>
        <end position="304"/>
    </location>
</feature>
<dbReference type="GO" id="GO:0007033">
    <property type="term" value="P:vacuole organization"/>
    <property type="evidence" value="ECO:0007669"/>
    <property type="project" value="TreeGrafter"/>
</dbReference>
<dbReference type="Pfam" id="PF26148">
    <property type="entry name" value="VPS18_RING_C"/>
    <property type="match status" value="1"/>
</dbReference>
<dbReference type="EMBL" id="LT160034">
    <property type="protein sequence ID" value="CXJ11994.1"/>
    <property type="molecule type" value="Genomic_DNA"/>
</dbReference>
<gene>
    <name evidence="9" type="primary">VPS18</name>
    <name evidence="9" type="ORF">PBK173_000435400</name>
    <name evidence="11" type="ORF">PBNK65E_000425100</name>
    <name evidence="10" type="ORF">PBNK65NY_000424300</name>
    <name evidence="13" type="ORF">PBSP11A_000424700</name>
    <name evidence="12" type="ORF">PBSP11RLL_000424300</name>
</gene>
<evidence type="ECO:0000313" key="12">
    <source>
        <dbReference type="EMBL" id="SCO62450.1"/>
    </source>
</evidence>
<dbReference type="OMA" id="CYHGFIC"/>
<evidence type="ECO:0000256" key="1">
    <source>
        <dbReference type="ARBA" id="ARBA00022723"/>
    </source>
</evidence>
<dbReference type="GO" id="GO:0008270">
    <property type="term" value="F:zinc ion binding"/>
    <property type="evidence" value="ECO:0007669"/>
    <property type="project" value="UniProtKB-KW"/>
</dbReference>
<feature type="region of interest" description="Disordered" evidence="6">
    <location>
        <begin position="449"/>
        <end position="482"/>
    </location>
</feature>
<dbReference type="GO" id="GO:0007032">
    <property type="term" value="P:endosome organization"/>
    <property type="evidence" value="ECO:0007669"/>
    <property type="project" value="TreeGrafter"/>
</dbReference>
<dbReference type="EMBL" id="LT608150">
    <property type="protein sequence ID" value="SCM26050.1"/>
    <property type="molecule type" value="Genomic_DNA"/>
</dbReference>
<feature type="domain" description="Pep3/Vps18 beta-propeller" evidence="7">
    <location>
        <begin position="482"/>
        <end position="564"/>
    </location>
</feature>
<dbReference type="Proteomes" id="UP000219860">
    <property type="component" value="Chromosome 14"/>
</dbReference>
<dbReference type="EMBL" id="LT614640">
    <property type="protein sequence ID" value="SCN28252.1"/>
    <property type="molecule type" value="Genomic_DNA"/>
</dbReference>
<dbReference type="InterPro" id="IPR058919">
    <property type="entry name" value="Pep3/Vps18_RING_C"/>
</dbReference>
<dbReference type="GO" id="GO:0005768">
    <property type="term" value="C:endosome"/>
    <property type="evidence" value="ECO:0007669"/>
    <property type="project" value="TreeGrafter"/>
</dbReference>
<evidence type="ECO:0000256" key="4">
    <source>
        <dbReference type="ARBA" id="ARBA00023136"/>
    </source>
</evidence>
<dbReference type="VEuPathDB" id="PlasmoDB:PBANKA_1408200"/>